<dbReference type="InterPro" id="IPR017930">
    <property type="entry name" value="Myb_dom"/>
</dbReference>
<evidence type="ECO:0000256" key="3">
    <source>
        <dbReference type="ARBA" id="ARBA00023125"/>
    </source>
</evidence>
<dbReference type="GO" id="GO:0005634">
    <property type="term" value="C:nucleus"/>
    <property type="evidence" value="ECO:0007669"/>
    <property type="project" value="UniProtKB-SubCell"/>
</dbReference>
<dbReference type="SUPFAM" id="SSF46689">
    <property type="entry name" value="Homeodomain-like"/>
    <property type="match status" value="1"/>
</dbReference>
<dbReference type="GO" id="GO:0042795">
    <property type="term" value="P:snRNA transcription by RNA polymerase II"/>
    <property type="evidence" value="ECO:0007669"/>
    <property type="project" value="TreeGrafter"/>
</dbReference>
<dbReference type="Proteomes" id="UP000054047">
    <property type="component" value="Unassembled WGS sequence"/>
</dbReference>
<dbReference type="GO" id="GO:0000978">
    <property type="term" value="F:RNA polymerase II cis-regulatory region sequence-specific DNA binding"/>
    <property type="evidence" value="ECO:0007669"/>
    <property type="project" value="TreeGrafter"/>
</dbReference>
<dbReference type="EMBL" id="KN758769">
    <property type="protein sequence ID" value="KIH48539.1"/>
    <property type="molecule type" value="Genomic_DNA"/>
</dbReference>
<evidence type="ECO:0000256" key="2">
    <source>
        <dbReference type="ARBA" id="ARBA00023015"/>
    </source>
</evidence>
<evidence type="ECO:0000313" key="9">
    <source>
        <dbReference type="Proteomes" id="UP000054047"/>
    </source>
</evidence>
<evidence type="ECO:0000256" key="1">
    <source>
        <dbReference type="ARBA" id="ARBA00004123"/>
    </source>
</evidence>
<dbReference type="InterPro" id="IPR001005">
    <property type="entry name" value="SANT/Myb"/>
</dbReference>
<reference evidence="8 9" key="1">
    <citation type="submission" date="2013-12" db="EMBL/GenBank/DDBJ databases">
        <title>Draft genome of the parsitic nematode Ancylostoma duodenale.</title>
        <authorList>
            <person name="Mitreva M."/>
        </authorList>
    </citation>
    <scope>NUCLEOTIDE SEQUENCE [LARGE SCALE GENOMIC DNA]</scope>
    <source>
        <strain evidence="8 9">Zhejiang</strain>
    </source>
</reference>
<feature type="domain" description="Myb-like" evidence="6">
    <location>
        <begin position="18"/>
        <end position="52"/>
    </location>
</feature>
<sequence>MPGRHRQQVRSRYQRTLDENLLMSAVARFGAKDWGKIAKAVVGRSDGQCRERCAEPLWCNVLDRCTEAGDWTAEEDERLLLGIHIFGRGTTLW</sequence>
<dbReference type="PANTHER" id="PTHR46621">
    <property type="entry name" value="SNRNA-ACTIVATING PROTEIN COMPLEX SUBUNIT 4"/>
    <property type="match status" value="1"/>
</dbReference>
<evidence type="ECO:0000256" key="5">
    <source>
        <dbReference type="ARBA" id="ARBA00023242"/>
    </source>
</evidence>
<evidence type="ECO:0000313" key="8">
    <source>
        <dbReference type="EMBL" id="KIH48539.1"/>
    </source>
</evidence>
<dbReference type="Pfam" id="PF00249">
    <property type="entry name" value="Myb_DNA-binding"/>
    <property type="match status" value="1"/>
</dbReference>
<dbReference type="PROSITE" id="PS50090">
    <property type="entry name" value="MYB_LIKE"/>
    <property type="match status" value="1"/>
</dbReference>
<dbReference type="PROSITE" id="PS51294">
    <property type="entry name" value="HTH_MYB"/>
    <property type="match status" value="1"/>
</dbReference>
<dbReference type="GO" id="GO:0019185">
    <property type="term" value="C:snRNA-activating protein complex"/>
    <property type="evidence" value="ECO:0007669"/>
    <property type="project" value="TreeGrafter"/>
</dbReference>
<dbReference type="GO" id="GO:0001006">
    <property type="term" value="F:RNA polymerase III type 3 promoter sequence-specific DNA binding"/>
    <property type="evidence" value="ECO:0007669"/>
    <property type="project" value="TreeGrafter"/>
</dbReference>
<gene>
    <name evidence="8" type="ORF">ANCDUO_21391</name>
</gene>
<organism evidence="8 9">
    <name type="scientific">Ancylostoma duodenale</name>
    <dbReference type="NCBI Taxonomy" id="51022"/>
    <lineage>
        <taxon>Eukaryota</taxon>
        <taxon>Metazoa</taxon>
        <taxon>Ecdysozoa</taxon>
        <taxon>Nematoda</taxon>
        <taxon>Chromadorea</taxon>
        <taxon>Rhabditida</taxon>
        <taxon>Rhabditina</taxon>
        <taxon>Rhabditomorpha</taxon>
        <taxon>Strongyloidea</taxon>
        <taxon>Ancylostomatidae</taxon>
        <taxon>Ancylostomatinae</taxon>
        <taxon>Ancylostoma</taxon>
    </lineage>
</organism>
<proteinExistence type="predicted"/>
<name>A0A0C2FPA2_9BILA</name>
<keyword evidence="3" id="KW-0238">DNA-binding</keyword>
<keyword evidence="2" id="KW-0805">Transcription regulation</keyword>
<evidence type="ECO:0000256" key="4">
    <source>
        <dbReference type="ARBA" id="ARBA00023163"/>
    </source>
</evidence>
<dbReference type="GO" id="GO:0042796">
    <property type="term" value="P:snRNA transcription by RNA polymerase III"/>
    <property type="evidence" value="ECO:0007669"/>
    <property type="project" value="TreeGrafter"/>
</dbReference>
<protein>
    <recommendedName>
        <fullName evidence="10">Myb-like DNA-binding domain protein</fullName>
    </recommendedName>
</protein>
<feature type="domain" description="HTH myb-type" evidence="7">
    <location>
        <begin position="18"/>
        <end position="66"/>
    </location>
</feature>
<evidence type="ECO:0008006" key="10">
    <source>
        <dbReference type="Google" id="ProtNLM"/>
    </source>
</evidence>
<evidence type="ECO:0000259" key="6">
    <source>
        <dbReference type="PROSITE" id="PS50090"/>
    </source>
</evidence>
<dbReference type="InterPro" id="IPR009057">
    <property type="entry name" value="Homeodomain-like_sf"/>
</dbReference>
<comment type="subcellular location">
    <subcellularLocation>
        <location evidence="1">Nucleus</location>
    </subcellularLocation>
</comment>
<keyword evidence="4" id="KW-0804">Transcription</keyword>
<dbReference type="PANTHER" id="PTHR46621:SF1">
    <property type="entry name" value="SNRNA-ACTIVATING PROTEIN COMPLEX SUBUNIT 4"/>
    <property type="match status" value="1"/>
</dbReference>
<dbReference type="CDD" id="cd00167">
    <property type="entry name" value="SANT"/>
    <property type="match status" value="1"/>
</dbReference>
<evidence type="ECO:0000259" key="7">
    <source>
        <dbReference type="PROSITE" id="PS51294"/>
    </source>
</evidence>
<dbReference type="InterPro" id="IPR051575">
    <property type="entry name" value="Myb-like_DNA-bd"/>
</dbReference>
<keyword evidence="9" id="KW-1185">Reference proteome</keyword>
<dbReference type="OrthoDB" id="2143914at2759"/>
<dbReference type="AlphaFoldDB" id="A0A0C2FPA2"/>
<dbReference type="Gene3D" id="1.10.10.60">
    <property type="entry name" value="Homeodomain-like"/>
    <property type="match status" value="1"/>
</dbReference>
<accession>A0A0C2FPA2</accession>
<keyword evidence="5" id="KW-0539">Nucleus</keyword>